<name>D3BKN4_HETP5</name>
<keyword evidence="4" id="KW-0812">Transmembrane</keyword>
<feature type="active site" evidence="2">
    <location>
        <position position="314"/>
    </location>
</feature>
<dbReference type="Pfam" id="PF00171">
    <property type="entry name" value="Aldedh"/>
    <property type="match status" value="1"/>
</dbReference>
<dbReference type="InterPro" id="IPR016161">
    <property type="entry name" value="Ald_DH/histidinol_DH"/>
</dbReference>
<dbReference type="InterPro" id="IPR016162">
    <property type="entry name" value="Ald_DH_N"/>
</dbReference>
<keyword evidence="1 3" id="KW-0560">Oxidoreductase</keyword>
<evidence type="ECO:0000313" key="6">
    <source>
        <dbReference type="EMBL" id="EFA78464.1"/>
    </source>
</evidence>
<keyword evidence="4" id="KW-1133">Transmembrane helix</keyword>
<dbReference type="PROSITE" id="PS00687">
    <property type="entry name" value="ALDEHYDE_DEHYDR_GLU"/>
    <property type="match status" value="1"/>
</dbReference>
<dbReference type="Gene3D" id="3.40.605.10">
    <property type="entry name" value="Aldehyde Dehydrogenase, Chain A, domain 1"/>
    <property type="match status" value="1"/>
</dbReference>
<proteinExistence type="inferred from homology"/>
<dbReference type="RefSeq" id="XP_020430588.1">
    <property type="nucleotide sequence ID" value="XM_020579913.1"/>
</dbReference>
<dbReference type="InterPro" id="IPR015590">
    <property type="entry name" value="Aldehyde_DH_dom"/>
</dbReference>
<dbReference type="InParanoid" id="D3BKN4"/>
<protein>
    <submittedName>
        <fullName evidence="6">Aldehyde dehydrogenase</fullName>
    </submittedName>
</protein>
<comment type="caution">
    <text evidence="6">The sequence shown here is derived from an EMBL/GenBank/DDBJ whole genome shotgun (WGS) entry which is preliminary data.</text>
</comment>
<evidence type="ECO:0000256" key="3">
    <source>
        <dbReference type="RuleBase" id="RU003345"/>
    </source>
</evidence>
<keyword evidence="4" id="KW-0472">Membrane</keyword>
<dbReference type="OMA" id="ILMRGTF"/>
<dbReference type="InterPro" id="IPR029510">
    <property type="entry name" value="Ald_DH_CS_GLU"/>
</dbReference>
<dbReference type="InterPro" id="IPR016163">
    <property type="entry name" value="Ald_DH_C"/>
</dbReference>
<reference evidence="6 7" key="1">
    <citation type="journal article" date="2011" name="Genome Res.">
        <title>Phylogeny-wide analysis of social amoeba genomes highlights ancient origins for complex intercellular communication.</title>
        <authorList>
            <person name="Heidel A.J."/>
            <person name="Lawal H.M."/>
            <person name="Felder M."/>
            <person name="Schilde C."/>
            <person name="Helps N.R."/>
            <person name="Tunggal B."/>
            <person name="Rivero F."/>
            <person name="John U."/>
            <person name="Schleicher M."/>
            <person name="Eichinger L."/>
            <person name="Platzer M."/>
            <person name="Noegel A.A."/>
            <person name="Schaap P."/>
            <person name="Gloeckner G."/>
        </authorList>
    </citation>
    <scope>NUCLEOTIDE SEQUENCE [LARGE SCALE GENOMIC DNA]</scope>
    <source>
        <strain evidence="7">ATCC 26659 / Pp 5 / PN500</strain>
    </source>
</reference>
<feature type="domain" description="Aldehyde dehydrogenase" evidence="5">
    <location>
        <begin position="78"/>
        <end position="537"/>
    </location>
</feature>
<evidence type="ECO:0000259" key="5">
    <source>
        <dbReference type="Pfam" id="PF00171"/>
    </source>
</evidence>
<dbReference type="FunFam" id="3.40.309.10:FF:000009">
    <property type="entry name" value="Aldehyde dehydrogenase A"/>
    <property type="match status" value="1"/>
</dbReference>
<dbReference type="Proteomes" id="UP000001396">
    <property type="component" value="Unassembled WGS sequence"/>
</dbReference>
<gene>
    <name evidence="6" type="ORF">PPL_09116</name>
</gene>
<comment type="similarity">
    <text evidence="3">Belongs to the aldehyde dehydrogenase family.</text>
</comment>
<evidence type="ECO:0000256" key="2">
    <source>
        <dbReference type="PROSITE-ProRule" id="PRU10007"/>
    </source>
</evidence>
<organism evidence="6 7">
    <name type="scientific">Heterostelium pallidum (strain ATCC 26659 / Pp 5 / PN500)</name>
    <name type="common">Cellular slime mold</name>
    <name type="synonym">Polysphondylium pallidum</name>
    <dbReference type="NCBI Taxonomy" id="670386"/>
    <lineage>
        <taxon>Eukaryota</taxon>
        <taxon>Amoebozoa</taxon>
        <taxon>Evosea</taxon>
        <taxon>Eumycetozoa</taxon>
        <taxon>Dictyostelia</taxon>
        <taxon>Acytosteliales</taxon>
        <taxon>Acytosteliaceae</taxon>
        <taxon>Heterostelium</taxon>
    </lineage>
</organism>
<evidence type="ECO:0000256" key="4">
    <source>
        <dbReference type="SAM" id="Phobius"/>
    </source>
</evidence>
<evidence type="ECO:0000313" key="7">
    <source>
        <dbReference type="Proteomes" id="UP000001396"/>
    </source>
</evidence>
<dbReference type="GO" id="GO:0016620">
    <property type="term" value="F:oxidoreductase activity, acting on the aldehyde or oxo group of donors, NAD or NADP as acceptor"/>
    <property type="evidence" value="ECO:0007669"/>
    <property type="project" value="InterPro"/>
</dbReference>
<keyword evidence="7" id="KW-1185">Reference proteome</keyword>
<dbReference type="GeneID" id="31364591"/>
<sequence>MDQFINKFEESVQSTFGVDVKAYDEIVGYKNATFYLSWALSTIIAFMVVRWLFGSSSARLPKREARPVGVSPASKGTGPTIECVNPATGKLMGTVKALKADEVKQTLEAARIAQAEWAETSFAERKQVLQDFIDMFIKYEKEIVESSMRDTGKTRFEATFGEILTSCEKLRYLINYGEDALKTQKRRVPMLMGTKSARLEYHPLGVIGIIIPWNYPVHSIISAAAAAIFSGNAALVKVSEWSTYSKVLFEQLIREVLAKRGHNPDLIQLLPGMGETGEALVRSGVDKILFIGSPATGKRVMKAASDNLTPVILELGGKDPMIVFDDVDLDWAMGIVQRGCFINLGQNCISSERVFVHERVYDKFAKSLADLINSLKQGPPESGQVDFGSMTMPAQVDKVEHLVNTAIKEGAKCLAGGKRHPEHKVGHFFMPTVLANVTEKMTIFNEEAFGPVATLVKFSNEDDLVRMVNGTAFGLGCSILTSDLARAERIGKRVQTGMLTINDYGASYLVQDLPFGGCKESGFGRFNGPEGLRGFSREVSVLTDRFGIKTPVPRLIRYPIDPAAVGIIRQAIFMIYQAGVFNKIRAAISFTSQAIRNPKLLM</sequence>
<dbReference type="EMBL" id="ADBJ01000038">
    <property type="protein sequence ID" value="EFA78464.1"/>
    <property type="molecule type" value="Genomic_DNA"/>
</dbReference>
<dbReference type="STRING" id="670386.D3BKN4"/>
<feature type="transmembrane region" description="Helical" evidence="4">
    <location>
        <begin position="32"/>
        <end position="53"/>
    </location>
</feature>
<dbReference type="AlphaFoldDB" id="D3BKN4"/>
<accession>D3BKN4</accession>
<dbReference type="FunCoup" id="D3BKN4">
    <property type="interactions" value="66"/>
</dbReference>
<dbReference type="PANTHER" id="PTHR11699">
    <property type="entry name" value="ALDEHYDE DEHYDROGENASE-RELATED"/>
    <property type="match status" value="1"/>
</dbReference>
<evidence type="ECO:0000256" key="1">
    <source>
        <dbReference type="ARBA" id="ARBA00023002"/>
    </source>
</evidence>
<dbReference type="Gene3D" id="3.40.309.10">
    <property type="entry name" value="Aldehyde Dehydrogenase, Chain A, domain 2"/>
    <property type="match status" value="1"/>
</dbReference>
<dbReference type="SUPFAM" id="SSF53720">
    <property type="entry name" value="ALDH-like"/>
    <property type="match status" value="1"/>
</dbReference>